<accession>A0ABV5ZIJ8</accession>
<dbReference type="Pfam" id="PF02518">
    <property type="entry name" value="HATPase_c"/>
    <property type="match status" value="1"/>
</dbReference>
<feature type="transmembrane region" description="Helical" evidence="6">
    <location>
        <begin position="404"/>
        <end position="425"/>
    </location>
</feature>
<dbReference type="Pfam" id="PF17140">
    <property type="entry name" value="DUF5113"/>
    <property type="match status" value="2"/>
</dbReference>
<keyword evidence="5" id="KW-0902">Two-component regulatory system</keyword>
<keyword evidence="6" id="KW-0472">Membrane</keyword>
<keyword evidence="6" id="KW-0812">Transmembrane</keyword>
<dbReference type="InterPro" id="IPR050736">
    <property type="entry name" value="Sensor_HK_Regulatory"/>
</dbReference>
<dbReference type="Proteomes" id="UP001589688">
    <property type="component" value="Unassembled WGS sequence"/>
</dbReference>
<feature type="domain" description="Histidine kinase" evidence="7">
    <location>
        <begin position="492"/>
        <end position="705"/>
    </location>
</feature>
<name>A0ABV5ZIJ8_9BACT</name>
<organism evidence="8 9">
    <name type="scientific">Hallella seregens ATCC 51272</name>
    <dbReference type="NCBI Taxonomy" id="1336250"/>
    <lineage>
        <taxon>Bacteria</taxon>
        <taxon>Pseudomonadati</taxon>
        <taxon>Bacteroidota</taxon>
        <taxon>Bacteroidia</taxon>
        <taxon>Bacteroidales</taxon>
        <taxon>Prevotellaceae</taxon>
        <taxon>Hallella</taxon>
    </lineage>
</organism>
<dbReference type="PROSITE" id="PS50109">
    <property type="entry name" value="HIS_KIN"/>
    <property type="match status" value="1"/>
</dbReference>
<dbReference type="SUPFAM" id="SSF48452">
    <property type="entry name" value="TPR-like"/>
    <property type="match status" value="1"/>
</dbReference>
<evidence type="ECO:0000256" key="5">
    <source>
        <dbReference type="ARBA" id="ARBA00023012"/>
    </source>
</evidence>
<dbReference type="InterPro" id="IPR003594">
    <property type="entry name" value="HATPase_dom"/>
</dbReference>
<evidence type="ECO:0000256" key="1">
    <source>
        <dbReference type="ARBA" id="ARBA00000085"/>
    </source>
</evidence>
<dbReference type="RefSeq" id="WP_044248420.1">
    <property type="nucleotide sequence ID" value="NZ_JADU01000006.1"/>
</dbReference>
<evidence type="ECO:0000313" key="8">
    <source>
        <dbReference type="EMBL" id="MFB9897191.1"/>
    </source>
</evidence>
<dbReference type="PANTHER" id="PTHR43711:SF31">
    <property type="entry name" value="HISTIDINE KINASE"/>
    <property type="match status" value="1"/>
</dbReference>
<dbReference type="InterPro" id="IPR033405">
    <property type="entry name" value="DUF5112"/>
</dbReference>
<dbReference type="InterPro" id="IPR033406">
    <property type="entry name" value="DUF5113"/>
</dbReference>
<dbReference type="EMBL" id="JBHLZF010000001">
    <property type="protein sequence ID" value="MFB9897191.1"/>
    <property type="molecule type" value="Genomic_DNA"/>
</dbReference>
<comment type="catalytic activity">
    <reaction evidence="1">
        <text>ATP + protein L-histidine = ADP + protein N-phospho-L-histidine.</text>
        <dbReference type="EC" id="2.7.13.3"/>
    </reaction>
</comment>
<protein>
    <recommendedName>
        <fullName evidence="2">histidine kinase</fullName>
        <ecNumber evidence="2">2.7.13.3</ecNumber>
    </recommendedName>
</protein>
<proteinExistence type="predicted"/>
<sequence>MTRIQRHRILKWTVGMLMLAVCWVMVGCGDRQAARVDRLNERAYDFHYRNLDSTQAYARRSLSLAANYDAGAAEALNHLAFVCLAKMQYTQAERLLEQVAGTTDNQVELLVADIQMMRLCQRRSRNKDFYAYRERAMRRLRRFDDEPDRLTPHQMRRMVYARSEFAIVASSYFYYVGQVKTSVDALEEIDPFGEIQQDTAQLLCYWYNIGAGGILSETTPEETAQAEFEYLVHCYTLSVQADYPFWKAQAMQAMSEHLQAEPQRSQLIRNNLPAIRLINTDGMPEALLAGNLAQRSLDLFRRYGDVYQTAGANRTLAECYWQIHDYRSALLCLQRALNTNKAIRQAPDLVASIREQLSLVYSAVNDKVNSDRNRNIYLDLQEQTRQDRQLEARASQLDESARQLNGMLVAVILMIAVVTALLYVFDLMRRRSDARFSLGTLLEPLTEWRRQNEQKAAGVQERYNEIQEQTDVVRLHLKQNKRRNLEQRAKIQLVNSVMPFIDRMMNEVARLQAGTDAPGVRRQRYQYIAELTESINDYNNVLTRWIQMRQGEVSLKIENFDLQSLFDIVARARMNYQLKGITLNVEPTQSVVKADKTLTLFMINTMADNARKFTPEGGTVSVSATETDDYVEVSVTDNGRGMSGEQLAHVFDRTYTGGHGFGLKNCNGIIEKYKKMSRIFSVCTLKAESEVGCGSRFYFRLPRGVARLCVVLAMAGTLTHGGETAAKPARPPVGRASQYADSAYFSNINGTYERTLQWADSCRKYLAPTDTVTLLDISNEAAVAALALHRWDVYQENNRVYTRLFREVSADTTLPEYVRTMQRSENNKTVAVILLSLLLVIIFPAYYFLYYRHRLNYSFCIDHINAMNRLLLKDVGDAEKLQGIDRLGDFRKFDLSDEQQENLSVIVRQIHNALQLSIDSAASQETTIELAEDNLRRLQMDTDRLHVSNSVLDNCLSTLKHETMYYPSRIRQLIDGTDAHLAGIAELAGYYQELYQILSQQAMRQIPAARLDDDMTAYLFEILKKLNNGEKPEAAVSETRDRYVDIQVQMDGCALNDEQCRQLFTPYTADLKFLLCRQIVREMGEATGLRGCGIRAEVGQTGPVVIVTMPVRCLEAVRRTNHILIKQ</sequence>
<dbReference type="Gene3D" id="3.30.565.10">
    <property type="entry name" value="Histidine kinase-like ATPase, C-terminal domain"/>
    <property type="match status" value="1"/>
</dbReference>
<evidence type="ECO:0000256" key="2">
    <source>
        <dbReference type="ARBA" id="ARBA00012438"/>
    </source>
</evidence>
<evidence type="ECO:0000256" key="3">
    <source>
        <dbReference type="ARBA" id="ARBA00022679"/>
    </source>
</evidence>
<evidence type="ECO:0000259" key="7">
    <source>
        <dbReference type="PROSITE" id="PS50109"/>
    </source>
</evidence>
<dbReference type="PROSITE" id="PS51257">
    <property type="entry name" value="PROKAR_LIPOPROTEIN"/>
    <property type="match status" value="1"/>
</dbReference>
<gene>
    <name evidence="8" type="ORF">ACFFK8_05050</name>
</gene>
<dbReference type="SUPFAM" id="SSF55874">
    <property type="entry name" value="ATPase domain of HSP90 chaperone/DNA topoisomerase II/histidine kinase"/>
    <property type="match status" value="1"/>
</dbReference>
<dbReference type="CDD" id="cd00075">
    <property type="entry name" value="HATPase"/>
    <property type="match status" value="1"/>
</dbReference>
<reference evidence="8 9" key="1">
    <citation type="submission" date="2024-09" db="EMBL/GenBank/DDBJ databases">
        <authorList>
            <person name="Sun Q."/>
            <person name="Mori K."/>
        </authorList>
    </citation>
    <scope>NUCLEOTIDE SEQUENCE [LARGE SCALE GENOMIC DNA]</scope>
    <source>
        <strain evidence="8 9">ATCC 51272</strain>
    </source>
</reference>
<dbReference type="PANTHER" id="PTHR43711">
    <property type="entry name" value="TWO-COMPONENT HISTIDINE KINASE"/>
    <property type="match status" value="1"/>
</dbReference>
<dbReference type="Gene3D" id="1.25.40.10">
    <property type="entry name" value="Tetratricopeptide repeat domain"/>
    <property type="match status" value="1"/>
</dbReference>
<dbReference type="InterPro" id="IPR011990">
    <property type="entry name" value="TPR-like_helical_dom_sf"/>
</dbReference>
<evidence type="ECO:0000256" key="6">
    <source>
        <dbReference type="SAM" id="Phobius"/>
    </source>
</evidence>
<keyword evidence="6" id="KW-1133">Transmembrane helix</keyword>
<keyword evidence="9" id="KW-1185">Reference proteome</keyword>
<keyword evidence="3" id="KW-0808">Transferase</keyword>
<dbReference type="Pfam" id="PF17139">
    <property type="entry name" value="DUF5112"/>
    <property type="match status" value="1"/>
</dbReference>
<dbReference type="InterPro" id="IPR036890">
    <property type="entry name" value="HATPase_C_sf"/>
</dbReference>
<evidence type="ECO:0000256" key="4">
    <source>
        <dbReference type="ARBA" id="ARBA00022777"/>
    </source>
</evidence>
<dbReference type="InterPro" id="IPR005467">
    <property type="entry name" value="His_kinase_dom"/>
</dbReference>
<evidence type="ECO:0000313" key="9">
    <source>
        <dbReference type="Proteomes" id="UP001589688"/>
    </source>
</evidence>
<keyword evidence="4" id="KW-0418">Kinase</keyword>
<comment type="caution">
    <text evidence="8">The sequence shown here is derived from an EMBL/GenBank/DDBJ whole genome shotgun (WGS) entry which is preliminary data.</text>
</comment>
<dbReference type="EC" id="2.7.13.3" evidence="2"/>
<feature type="transmembrane region" description="Helical" evidence="6">
    <location>
        <begin position="829"/>
        <end position="850"/>
    </location>
</feature>
<dbReference type="SMART" id="SM00387">
    <property type="entry name" value="HATPase_c"/>
    <property type="match status" value="1"/>
</dbReference>
<feature type="transmembrane region" description="Helical" evidence="6">
    <location>
        <begin position="9"/>
        <end position="26"/>
    </location>
</feature>